<reference evidence="7" key="1">
    <citation type="submission" date="2017-01" db="EMBL/GenBank/DDBJ databases">
        <title>Comparative genomics of anhydrobiosis in the tardigrade Hypsibius dujardini.</title>
        <authorList>
            <person name="Yoshida Y."/>
            <person name="Koutsovoulos G."/>
            <person name="Laetsch D."/>
            <person name="Stevens L."/>
            <person name="Kumar S."/>
            <person name="Horikawa D."/>
            <person name="Ishino K."/>
            <person name="Komine S."/>
            <person name="Tomita M."/>
            <person name="Blaxter M."/>
            <person name="Arakawa K."/>
        </authorList>
    </citation>
    <scope>NUCLEOTIDE SEQUENCE [LARGE SCALE GENOMIC DNA]</scope>
    <source>
        <strain evidence="7">Z151</strain>
    </source>
</reference>
<keyword evidence="3" id="KW-0862">Zinc</keyword>
<name>A0A1W0WR16_HYPEX</name>
<dbReference type="SMART" id="SM00614">
    <property type="entry name" value="ZnF_BED"/>
    <property type="match status" value="1"/>
</dbReference>
<dbReference type="InterPro" id="IPR003656">
    <property type="entry name" value="Znf_BED"/>
</dbReference>
<dbReference type="SUPFAM" id="SSF57667">
    <property type="entry name" value="beta-beta-alpha zinc fingers"/>
    <property type="match status" value="1"/>
</dbReference>
<dbReference type="GO" id="GO:0008270">
    <property type="term" value="F:zinc ion binding"/>
    <property type="evidence" value="ECO:0007669"/>
    <property type="project" value="UniProtKB-KW"/>
</dbReference>
<dbReference type="PROSITE" id="PS50808">
    <property type="entry name" value="ZF_BED"/>
    <property type="match status" value="1"/>
</dbReference>
<evidence type="ECO:0000256" key="1">
    <source>
        <dbReference type="ARBA" id="ARBA00022723"/>
    </source>
</evidence>
<keyword evidence="1" id="KW-0479">Metal-binding</keyword>
<evidence type="ECO:0000256" key="4">
    <source>
        <dbReference type="PROSITE-ProRule" id="PRU00027"/>
    </source>
</evidence>
<protein>
    <recommendedName>
        <fullName evidence="5">BED-type domain-containing protein</fullName>
    </recommendedName>
</protein>
<feature type="domain" description="BED-type" evidence="5">
    <location>
        <begin position="60"/>
        <end position="120"/>
    </location>
</feature>
<keyword evidence="2 4" id="KW-0863">Zinc-finger</keyword>
<dbReference type="Pfam" id="PF02892">
    <property type="entry name" value="zf-BED"/>
    <property type="match status" value="1"/>
</dbReference>
<dbReference type="Proteomes" id="UP000192578">
    <property type="component" value="Unassembled WGS sequence"/>
</dbReference>
<dbReference type="GO" id="GO:0003677">
    <property type="term" value="F:DNA binding"/>
    <property type="evidence" value="ECO:0007669"/>
    <property type="project" value="InterPro"/>
</dbReference>
<evidence type="ECO:0000256" key="2">
    <source>
        <dbReference type="ARBA" id="ARBA00022771"/>
    </source>
</evidence>
<evidence type="ECO:0000256" key="3">
    <source>
        <dbReference type="ARBA" id="ARBA00022833"/>
    </source>
</evidence>
<dbReference type="InterPro" id="IPR036236">
    <property type="entry name" value="Znf_C2H2_sf"/>
</dbReference>
<evidence type="ECO:0000313" key="7">
    <source>
        <dbReference type="Proteomes" id="UP000192578"/>
    </source>
</evidence>
<organism evidence="6 7">
    <name type="scientific">Hypsibius exemplaris</name>
    <name type="common">Freshwater tardigrade</name>
    <dbReference type="NCBI Taxonomy" id="2072580"/>
    <lineage>
        <taxon>Eukaryota</taxon>
        <taxon>Metazoa</taxon>
        <taxon>Ecdysozoa</taxon>
        <taxon>Tardigrada</taxon>
        <taxon>Eutardigrada</taxon>
        <taxon>Parachela</taxon>
        <taxon>Hypsibioidea</taxon>
        <taxon>Hypsibiidae</taxon>
        <taxon>Hypsibius</taxon>
    </lineage>
</organism>
<evidence type="ECO:0000313" key="6">
    <source>
        <dbReference type="EMBL" id="OQV17644.1"/>
    </source>
</evidence>
<dbReference type="EMBL" id="MTYJ01000058">
    <property type="protein sequence ID" value="OQV17644.1"/>
    <property type="molecule type" value="Genomic_DNA"/>
</dbReference>
<evidence type="ECO:0000259" key="5">
    <source>
        <dbReference type="PROSITE" id="PS50808"/>
    </source>
</evidence>
<keyword evidence="7" id="KW-1185">Reference proteome</keyword>
<dbReference type="AlphaFoldDB" id="A0A1W0WR16"/>
<accession>A0A1W0WR16</accession>
<gene>
    <name evidence="6" type="ORF">BV898_08268</name>
</gene>
<comment type="caution">
    <text evidence="6">The sequence shown here is derived from an EMBL/GenBank/DDBJ whole genome shotgun (WGS) entry which is preliminary data.</text>
</comment>
<proteinExistence type="predicted"/>
<sequence>MSSPSSHDEAEVYVVKVKQRLGQYSADSTTKSKLRILTLEEVETLLRKGSFRIIPNPFSKSETAVWKKFGLLQLEDSSKPLPYAACRNCQKVYPYNSSHSSGTSTLKRHLQEYCFTEMTQ</sequence>